<dbReference type="GO" id="GO:0016705">
    <property type="term" value="F:oxidoreductase activity, acting on paired donors, with incorporation or reduction of molecular oxygen"/>
    <property type="evidence" value="ECO:0007669"/>
    <property type="project" value="InterPro"/>
</dbReference>
<dbReference type="Proteomes" id="UP000663792">
    <property type="component" value="Unassembled WGS sequence"/>
</dbReference>
<dbReference type="InterPro" id="IPR017972">
    <property type="entry name" value="Cyt_P450_CS"/>
</dbReference>
<dbReference type="EMBL" id="JAERWK010000001">
    <property type="protein sequence ID" value="MBM9465695.1"/>
    <property type="molecule type" value="Genomic_DNA"/>
</dbReference>
<dbReference type="SUPFAM" id="SSF48264">
    <property type="entry name" value="Cytochrome P450"/>
    <property type="match status" value="1"/>
</dbReference>
<gene>
    <name evidence="3" type="ORF">JL106_00195</name>
</gene>
<dbReference type="CDD" id="cd00302">
    <property type="entry name" value="cytochrome_P450"/>
    <property type="match status" value="1"/>
</dbReference>
<dbReference type="GO" id="GO:0005506">
    <property type="term" value="F:iron ion binding"/>
    <property type="evidence" value="ECO:0007669"/>
    <property type="project" value="InterPro"/>
</dbReference>
<comment type="caution">
    <text evidence="3">The sequence shown here is derived from an EMBL/GenBank/DDBJ whole genome shotgun (WGS) entry which is preliminary data.</text>
</comment>
<dbReference type="InterPro" id="IPR001128">
    <property type="entry name" value="Cyt_P450"/>
</dbReference>
<name>A0A938YD67_9ACTN</name>
<dbReference type="GO" id="GO:0020037">
    <property type="term" value="F:heme binding"/>
    <property type="evidence" value="ECO:0007669"/>
    <property type="project" value="InterPro"/>
</dbReference>
<dbReference type="InterPro" id="IPR036396">
    <property type="entry name" value="Cyt_P450_sf"/>
</dbReference>
<organism evidence="3 4">
    <name type="scientific">Nakamurella leprariae</name>
    <dbReference type="NCBI Taxonomy" id="2803911"/>
    <lineage>
        <taxon>Bacteria</taxon>
        <taxon>Bacillati</taxon>
        <taxon>Actinomycetota</taxon>
        <taxon>Actinomycetes</taxon>
        <taxon>Nakamurellales</taxon>
        <taxon>Nakamurellaceae</taxon>
        <taxon>Nakamurella</taxon>
    </lineage>
</organism>
<dbReference type="InterPro" id="IPR002397">
    <property type="entry name" value="Cyt_P450_B"/>
</dbReference>
<dbReference type="Pfam" id="PF00067">
    <property type="entry name" value="p450"/>
    <property type="match status" value="1"/>
</dbReference>
<proteinExistence type="inferred from homology"/>
<keyword evidence="2" id="KW-0408">Iron</keyword>
<keyword evidence="2" id="KW-0560">Oxidoreductase</keyword>
<keyword evidence="2" id="KW-0349">Heme</keyword>
<dbReference type="PANTHER" id="PTHR46696:SF1">
    <property type="entry name" value="CYTOCHROME P450 YJIB-RELATED"/>
    <property type="match status" value="1"/>
</dbReference>
<dbReference type="RefSeq" id="WP_205258652.1">
    <property type="nucleotide sequence ID" value="NZ_JAERWK010000001.1"/>
</dbReference>
<evidence type="ECO:0000256" key="1">
    <source>
        <dbReference type="ARBA" id="ARBA00010617"/>
    </source>
</evidence>
<dbReference type="Gene3D" id="1.10.630.10">
    <property type="entry name" value="Cytochrome P450"/>
    <property type="match status" value="1"/>
</dbReference>
<dbReference type="PROSITE" id="PS00086">
    <property type="entry name" value="CYTOCHROME_P450"/>
    <property type="match status" value="1"/>
</dbReference>
<dbReference type="PANTHER" id="PTHR46696">
    <property type="entry name" value="P450, PUTATIVE (EUROFUNG)-RELATED"/>
    <property type="match status" value="1"/>
</dbReference>
<evidence type="ECO:0000313" key="4">
    <source>
        <dbReference type="Proteomes" id="UP000663792"/>
    </source>
</evidence>
<sequence>MATRFEAPPYAGLQRFDDYADVDEILRSPGFRQGSHGESLVFFGDSLLLTDGEAHLRRRGLISALFSRAALQVYESDALLPVISQLMQDLVPSRDADGIVRLDFVPLARAMLTRITALVVGVDGVDTPERTAVFQDYVARLGVAASVEWSLRDHDEVVAEGVDAKGRIIDEFLRPSMQRRQVLVDAVQRGEGERSDLPTDLLTLLALHADQWSDLDGDYLWREAILALVAASQTTTHALPHVLMHLEEWFQDHPEDRARVTESAFVRRAVAESLRLHQPAPALTRIATQDVVLRSGRTIAAGEQVALFFTSANRDEQKFGVDAERFDLSREIPKGTQPWGLNFGSGIHMCLGRPLVTGQVNNADESMSTEGTMVKIVKAIYAAGFSFDPDRPPRRQTHSVHDTYESMPIILRSL</sequence>
<comment type="similarity">
    <text evidence="1 2">Belongs to the cytochrome P450 family.</text>
</comment>
<keyword evidence="2" id="KW-0503">Monooxygenase</keyword>
<evidence type="ECO:0000256" key="2">
    <source>
        <dbReference type="RuleBase" id="RU000461"/>
    </source>
</evidence>
<accession>A0A938YD67</accession>
<reference evidence="3" key="1">
    <citation type="submission" date="2021-01" db="EMBL/GenBank/DDBJ databases">
        <title>YIM 132084 draft genome.</title>
        <authorList>
            <person name="An D."/>
        </authorList>
    </citation>
    <scope>NUCLEOTIDE SEQUENCE</scope>
    <source>
        <strain evidence="3">YIM 132084</strain>
    </source>
</reference>
<keyword evidence="2" id="KW-0479">Metal-binding</keyword>
<dbReference type="PRINTS" id="PR00359">
    <property type="entry name" value="BP450"/>
</dbReference>
<dbReference type="AlphaFoldDB" id="A0A938YD67"/>
<keyword evidence="4" id="KW-1185">Reference proteome</keyword>
<evidence type="ECO:0000313" key="3">
    <source>
        <dbReference type="EMBL" id="MBM9465695.1"/>
    </source>
</evidence>
<dbReference type="GO" id="GO:0004497">
    <property type="term" value="F:monooxygenase activity"/>
    <property type="evidence" value="ECO:0007669"/>
    <property type="project" value="UniProtKB-KW"/>
</dbReference>
<protein>
    <submittedName>
        <fullName evidence="3">Cytochrome P450</fullName>
    </submittedName>
</protein>